<dbReference type="SUPFAM" id="SSF46894">
    <property type="entry name" value="C-terminal effector domain of the bipartite response regulators"/>
    <property type="match status" value="1"/>
</dbReference>
<dbReference type="Proteomes" id="UP000478463">
    <property type="component" value="Chromosome"/>
</dbReference>
<dbReference type="PANTHER" id="PTHR44688">
    <property type="entry name" value="DNA-BINDING TRANSCRIPTIONAL ACTIVATOR DEVR_DOSR"/>
    <property type="match status" value="1"/>
</dbReference>
<dbReference type="KEGG" id="egd:GS424_017015"/>
<dbReference type="PANTHER" id="PTHR44688:SF16">
    <property type="entry name" value="DNA-BINDING TRANSCRIPTIONAL ACTIVATOR DEVR_DOSR"/>
    <property type="match status" value="1"/>
</dbReference>
<dbReference type="PROSITE" id="PS50043">
    <property type="entry name" value="HTH_LUXR_2"/>
    <property type="match status" value="1"/>
</dbReference>
<dbReference type="AlphaFoldDB" id="A0A6L7IR73"/>
<dbReference type="EMBL" id="CP063310">
    <property type="protein sequence ID" value="QOS68162.1"/>
    <property type="molecule type" value="Genomic_DNA"/>
</dbReference>
<dbReference type="SMART" id="SM00421">
    <property type="entry name" value="HTH_LUXR"/>
    <property type="match status" value="1"/>
</dbReference>
<evidence type="ECO:0000256" key="2">
    <source>
        <dbReference type="ARBA" id="ARBA00023125"/>
    </source>
</evidence>
<gene>
    <name evidence="4" type="ORF">GS424_017015</name>
</gene>
<dbReference type="Gene3D" id="1.10.10.10">
    <property type="entry name" value="Winged helix-like DNA-binding domain superfamily/Winged helix DNA-binding domain"/>
    <property type="match status" value="1"/>
</dbReference>
<dbReference type="GO" id="GO:0003677">
    <property type="term" value="F:DNA binding"/>
    <property type="evidence" value="ECO:0007669"/>
    <property type="project" value="UniProtKB-KW"/>
</dbReference>
<sequence>MEDIARNQTQKKTGASTVTRFVEEAASVHFPLVVGYALCQLWLSLCFFAPQLFPDNASVFVYELSLVVCVVSLVPCLLFSRRSERLLEDNRTVWALAACAGIGTLLIPFSAGSSTEAVVLQVAAALLTGIPSGWLFVGWYQAFCKIDDLAGFVLGVVVSSLFMYVLTAVALAPILSPWVMVGIACVTPLVSGLLLTRAPRRDDYVSEAAFPEKGTEQRRALILLCLGIFTVSLADEFMRNFYLEGTDLMFYSSGLNLVLLLAKLLCTVVLVSMLTSQIHHMPLVYRASFLLAMIAVLFMPYTQHVTTLFYGITNFGAFLFKIMVMIIAFNFCHRYRTIPVLVFALTRIAFSLDLLIGFGAYHAYRSFSPIMPDLLGLLSVTLGLLIIATYLFVFADRSSSSLFLKAEGEAASSDSMRDACDRLVRIGRLSKREAEVLALIAKGRSAPRIQSELHVSMNTVNSHTSHIYQKLKVHSRQELLDLIEETAPQESAT</sequence>
<dbReference type="GO" id="GO:0006355">
    <property type="term" value="P:regulation of DNA-templated transcription"/>
    <property type="evidence" value="ECO:0007669"/>
    <property type="project" value="InterPro"/>
</dbReference>
<name>A0A6L7IR73_9ACTN</name>
<accession>A0A6L7IR73</accession>
<keyword evidence="1" id="KW-0805">Transcription regulation</keyword>
<dbReference type="RefSeq" id="WP_160940950.1">
    <property type="nucleotide sequence ID" value="NZ_CP063310.1"/>
</dbReference>
<keyword evidence="2" id="KW-0238">DNA-binding</keyword>
<evidence type="ECO:0000256" key="3">
    <source>
        <dbReference type="ARBA" id="ARBA00023163"/>
    </source>
</evidence>
<keyword evidence="3" id="KW-0804">Transcription</keyword>
<dbReference type="InterPro" id="IPR016032">
    <property type="entry name" value="Sig_transdc_resp-reg_C-effctor"/>
</dbReference>
<dbReference type="CDD" id="cd06170">
    <property type="entry name" value="LuxR_C_like"/>
    <property type="match status" value="1"/>
</dbReference>
<evidence type="ECO:0000256" key="1">
    <source>
        <dbReference type="ARBA" id="ARBA00023015"/>
    </source>
</evidence>
<dbReference type="InterPro" id="IPR036388">
    <property type="entry name" value="WH-like_DNA-bd_sf"/>
</dbReference>
<evidence type="ECO:0000313" key="5">
    <source>
        <dbReference type="Proteomes" id="UP000478463"/>
    </source>
</evidence>
<proteinExistence type="predicted"/>
<dbReference type="Pfam" id="PF00196">
    <property type="entry name" value="GerE"/>
    <property type="match status" value="1"/>
</dbReference>
<dbReference type="InterPro" id="IPR000792">
    <property type="entry name" value="Tscrpt_reg_LuxR_C"/>
</dbReference>
<organism evidence="4 5">
    <name type="scientific">Eggerthella guodeyinii</name>
    <dbReference type="NCBI Taxonomy" id="2690837"/>
    <lineage>
        <taxon>Bacteria</taxon>
        <taxon>Bacillati</taxon>
        <taxon>Actinomycetota</taxon>
        <taxon>Coriobacteriia</taxon>
        <taxon>Eggerthellales</taxon>
        <taxon>Eggerthellaceae</taxon>
        <taxon>Eggerthella</taxon>
    </lineage>
</organism>
<evidence type="ECO:0000313" key="4">
    <source>
        <dbReference type="EMBL" id="QOS68162.1"/>
    </source>
</evidence>
<reference evidence="4 5" key="1">
    <citation type="submission" date="2020-10" db="EMBL/GenBank/DDBJ databases">
        <title>Eggerthella sp. nov., isolated from human feces.</title>
        <authorList>
            <person name="Yajun G."/>
        </authorList>
    </citation>
    <scope>NUCLEOTIDE SEQUENCE [LARGE SCALE GENOMIC DNA]</scope>
    <source>
        <strain evidence="4 5">HF-1101</strain>
    </source>
</reference>
<dbReference type="PRINTS" id="PR00038">
    <property type="entry name" value="HTHLUXR"/>
</dbReference>
<protein>
    <submittedName>
        <fullName evidence="4">LuxR family transcriptional regulator</fullName>
    </submittedName>
</protein>